<dbReference type="Pfam" id="PF12796">
    <property type="entry name" value="Ank_2"/>
    <property type="match status" value="1"/>
</dbReference>
<dbReference type="AlphaFoldDB" id="A0A9P7V691"/>
<protein>
    <recommendedName>
        <fullName evidence="2">Dilute domain-containing protein</fullName>
    </recommendedName>
</protein>
<dbReference type="Proteomes" id="UP000790833">
    <property type="component" value="Unassembled WGS sequence"/>
</dbReference>
<evidence type="ECO:0000313" key="3">
    <source>
        <dbReference type="EMBL" id="KAG7192048.1"/>
    </source>
</evidence>
<keyword evidence="4" id="KW-1185">Reference proteome</keyword>
<feature type="compositionally biased region" description="Basic and acidic residues" evidence="1">
    <location>
        <begin position="737"/>
        <end position="753"/>
    </location>
</feature>
<feature type="region of interest" description="Disordered" evidence="1">
    <location>
        <begin position="737"/>
        <end position="792"/>
    </location>
</feature>
<dbReference type="EMBL" id="JAHMUF010000020">
    <property type="protein sequence ID" value="KAG7192048.1"/>
    <property type="molecule type" value="Genomic_DNA"/>
</dbReference>
<accession>A0A9P7V691</accession>
<feature type="domain" description="Dilute" evidence="2">
    <location>
        <begin position="338"/>
        <end position="657"/>
    </location>
</feature>
<feature type="compositionally biased region" description="Acidic residues" evidence="1">
    <location>
        <begin position="754"/>
        <end position="778"/>
    </location>
</feature>
<dbReference type="CDD" id="cd15473">
    <property type="entry name" value="Myo5p-like_CBD_DIL_ANK"/>
    <property type="match status" value="1"/>
</dbReference>
<evidence type="ECO:0000259" key="2">
    <source>
        <dbReference type="PROSITE" id="PS51126"/>
    </source>
</evidence>
<dbReference type="SUPFAM" id="SSF48403">
    <property type="entry name" value="Ankyrin repeat"/>
    <property type="match status" value="1"/>
</dbReference>
<dbReference type="GeneID" id="66115779"/>
<name>A0A9P7V691_9ASCO</name>
<dbReference type="InterPro" id="IPR036770">
    <property type="entry name" value="Ankyrin_rpt-contain_sf"/>
</dbReference>
<sequence length="817" mass="93473">MEHWARAATAVGGFGTDAGVDTGILLFSDPMLGQILGSKKALQLILPSANDQIRPIVDLLIACCEGDIVTVENRLRSAPSDVNLLYPKGSSGVTPLIYAICFDHVHLADTLLTKFNADPDTFDTIVHYTPLMWAVYLNRLEVVKLLLSVQADPYMAPSKGGKNAVDLVSPASPEIYEYFASHNIFPKGHEDDEDGETAAVAADDGVDAVAGNFLKLEVDDANRSLEEQLDEEFLMKDPILQRLPEFDYEKLVHDEFIKFSEADIPELLDYIFGIRTTNLSYQHETKLPAAIVFQLIRYAHMKLESQELTNFVFECFTGRLRSVTNTKSGAMNMAVGSSEVVNGDIVLLSYWLSVVEFLHFYFTKSELYLKYPTFLQDLINIAQSIIATLSLSINSRLVDLVDDCILNFTSLVEVSTVVYAKDWNLFGKKPKSHPSTYEDIFNMLYPPSITDLMKPSPIKYIQVLGALDYVLKIHQVDNLLRFQTFLQVFYYLNAVIFNKLLSQSKYCTRSKAIQIRLNISALEDWLRSHNYKLYQPDRIGGLNLLLGNEGEGVQLHNILNENDDEENMKNPNTLIFFYSSLYQICHTQLQPTIELLQWLQCFSQLDNEESLVSTIRQLEKLNYYQLFKVVNKLYKYEVGEPKMPKKIINIIKSLMNEHGEKQVSAIPLHYMTQSTFLNKEIYIYLNPNFIFNVALPNKNELITTYGAGLGGVKVYRSKKFQPSLPLPIIDDIDELIREGDESRGNERSYRENREEEDEEEHTEEEEEEEEEDDNEEDENREHNEDKYMGDYLFKKVEMPDSLAHKTWGNDDIESNPW</sequence>
<comment type="caution">
    <text evidence="3">The sequence shown here is derived from an EMBL/GenBank/DDBJ whole genome shotgun (WGS) entry which is preliminary data.</text>
</comment>
<dbReference type="InterPro" id="IPR052072">
    <property type="entry name" value="Vascular_dev_regulator"/>
</dbReference>
<dbReference type="InterPro" id="IPR037986">
    <property type="entry name" value="Myo5p-like_CBD_DIL"/>
</dbReference>
<dbReference type="PANTHER" id="PTHR16027">
    <property type="entry name" value="DILUTE DOMAIN-CONTAINING PROTEIN YPR089W"/>
    <property type="match status" value="1"/>
</dbReference>
<dbReference type="PROSITE" id="PS51126">
    <property type="entry name" value="DILUTE"/>
    <property type="match status" value="1"/>
</dbReference>
<dbReference type="SMART" id="SM00248">
    <property type="entry name" value="ANK"/>
    <property type="match status" value="2"/>
</dbReference>
<dbReference type="RefSeq" id="XP_043047599.1">
    <property type="nucleotide sequence ID" value="XM_043193173.1"/>
</dbReference>
<dbReference type="InterPro" id="IPR002110">
    <property type="entry name" value="Ankyrin_rpt"/>
</dbReference>
<dbReference type="InterPro" id="IPR016024">
    <property type="entry name" value="ARM-type_fold"/>
</dbReference>
<evidence type="ECO:0000313" key="4">
    <source>
        <dbReference type="Proteomes" id="UP000790833"/>
    </source>
</evidence>
<dbReference type="PANTHER" id="PTHR16027:SF6">
    <property type="entry name" value="DILUTE DOMAIN-CONTAINING PROTEIN"/>
    <property type="match status" value="1"/>
</dbReference>
<organism evidence="3 4">
    <name type="scientific">Scheffersomyces spartinae</name>
    <dbReference type="NCBI Taxonomy" id="45513"/>
    <lineage>
        <taxon>Eukaryota</taxon>
        <taxon>Fungi</taxon>
        <taxon>Dikarya</taxon>
        <taxon>Ascomycota</taxon>
        <taxon>Saccharomycotina</taxon>
        <taxon>Pichiomycetes</taxon>
        <taxon>Debaryomycetaceae</taxon>
        <taxon>Scheffersomyces</taxon>
    </lineage>
</organism>
<dbReference type="InterPro" id="IPR002710">
    <property type="entry name" value="Dilute_dom"/>
</dbReference>
<dbReference type="SMART" id="SM01132">
    <property type="entry name" value="DIL"/>
    <property type="match status" value="1"/>
</dbReference>
<dbReference type="GO" id="GO:0051020">
    <property type="term" value="F:GTPase binding"/>
    <property type="evidence" value="ECO:0007669"/>
    <property type="project" value="TreeGrafter"/>
</dbReference>
<dbReference type="OrthoDB" id="426293at2759"/>
<evidence type="ECO:0000256" key="1">
    <source>
        <dbReference type="SAM" id="MobiDB-lite"/>
    </source>
</evidence>
<dbReference type="Pfam" id="PF01843">
    <property type="entry name" value="DIL"/>
    <property type="match status" value="2"/>
</dbReference>
<proteinExistence type="predicted"/>
<feature type="compositionally biased region" description="Basic and acidic residues" evidence="1">
    <location>
        <begin position="779"/>
        <end position="792"/>
    </location>
</feature>
<dbReference type="SUPFAM" id="SSF48371">
    <property type="entry name" value="ARM repeat"/>
    <property type="match status" value="1"/>
</dbReference>
<gene>
    <name evidence="3" type="ORF">KQ657_002405</name>
</gene>
<dbReference type="Gene3D" id="1.25.40.20">
    <property type="entry name" value="Ankyrin repeat-containing domain"/>
    <property type="match status" value="1"/>
</dbReference>
<reference evidence="3" key="1">
    <citation type="submission" date="2021-03" db="EMBL/GenBank/DDBJ databases">
        <authorList>
            <person name="Palmer J.M."/>
        </authorList>
    </citation>
    <scope>NUCLEOTIDE SEQUENCE</scope>
    <source>
        <strain evidence="3">ARV_011</strain>
    </source>
</reference>